<keyword evidence="6" id="KW-1185">Reference proteome</keyword>
<feature type="signal peptide" evidence="3">
    <location>
        <begin position="1"/>
        <end position="20"/>
    </location>
</feature>
<evidence type="ECO:0000259" key="4">
    <source>
        <dbReference type="Pfam" id="PF13458"/>
    </source>
</evidence>
<reference evidence="5" key="1">
    <citation type="journal article" date="2014" name="Int. J. Syst. Evol. Microbiol.">
        <title>Complete genome sequence of Corynebacterium casei LMG S-19264T (=DSM 44701T), isolated from a smear-ripened cheese.</title>
        <authorList>
            <consortium name="US DOE Joint Genome Institute (JGI-PGF)"/>
            <person name="Walter F."/>
            <person name="Albersmeier A."/>
            <person name="Kalinowski J."/>
            <person name="Ruckert C."/>
        </authorList>
    </citation>
    <scope>NUCLEOTIDE SEQUENCE</scope>
    <source>
        <strain evidence="5">CGMCC 4.7368</strain>
    </source>
</reference>
<gene>
    <name evidence="5" type="ORF">GCM10012289_74610</name>
</gene>
<dbReference type="Pfam" id="PF13458">
    <property type="entry name" value="Peripla_BP_6"/>
    <property type="match status" value="1"/>
</dbReference>
<comment type="similarity">
    <text evidence="1">Belongs to the leucine-binding protein family.</text>
</comment>
<accession>A0A917ZHQ7</accession>
<name>A0A917ZHQ7_9ACTN</name>
<dbReference type="Gene3D" id="3.40.50.2300">
    <property type="match status" value="2"/>
</dbReference>
<dbReference type="InterPro" id="IPR028082">
    <property type="entry name" value="Peripla_BP_I"/>
</dbReference>
<dbReference type="RefSeq" id="WP_189128961.1">
    <property type="nucleotide sequence ID" value="NZ_BMNH01000045.1"/>
</dbReference>
<sequence length="401" mass="41047">MKARQARWAALLAAATLVLSACGTSDDGGATEANEPFVIMMSAGADAGPVTDQLLTALVSAKAGVATVNAAGGVNGRQVQLLESPDNANPTKALSALRAQIAKKKPDAYIVGAGSNVSAAVAPILNQNKILFMNAANIPATADPKQHPLAFNLAASPQVVVDGYLPEFEAKGYKKIGILHGNSAYAKTFGELSETTFKKAGYDVVAVEYDSAALDMTAQISTLRDAAPDVVVFNAYGAPAGYVLKGITKLGWDVPLLGDTSVSSTPLITQEPPVGLLGSPDLKNLTLEVTKSTVYDPAAEATNKAVKAMTSIGKINGSMNNCLSYDAILLIAAAAKSAGSTDPAAMAKALEDSKVTEGAGTAIYATYPYSADSHEPKLPIDTHSFAAPGPIVNGQLGSPGN</sequence>
<dbReference type="PANTHER" id="PTHR30483:SF6">
    <property type="entry name" value="PERIPLASMIC BINDING PROTEIN OF ABC TRANSPORTER FOR NATURAL AMINO ACIDS"/>
    <property type="match status" value="1"/>
</dbReference>
<comment type="caution">
    <text evidence="5">The sequence shown here is derived from an EMBL/GenBank/DDBJ whole genome shotgun (WGS) entry which is preliminary data.</text>
</comment>
<evidence type="ECO:0000313" key="5">
    <source>
        <dbReference type="EMBL" id="GGO82717.1"/>
    </source>
</evidence>
<evidence type="ECO:0000256" key="2">
    <source>
        <dbReference type="ARBA" id="ARBA00022729"/>
    </source>
</evidence>
<proteinExistence type="inferred from homology"/>
<dbReference type="Proteomes" id="UP000646523">
    <property type="component" value="Unassembled WGS sequence"/>
</dbReference>
<dbReference type="InterPro" id="IPR051010">
    <property type="entry name" value="BCAA_transport"/>
</dbReference>
<feature type="domain" description="Leucine-binding protein" evidence="4">
    <location>
        <begin position="46"/>
        <end position="361"/>
    </location>
</feature>
<keyword evidence="2 3" id="KW-0732">Signal</keyword>
<organism evidence="5 6">
    <name type="scientific">Nonomuraea cavernae</name>
    <dbReference type="NCBI Taxonomy" id="2045107"/>
    <lineage>
        <taxon>Bacteria</taxon>
        <taxon>Bacillati</taxon>
        <taxon>Actinomycetota</taxon>
        <taxon>Actinomycetes</taxon>
        <taxon>Streptosporangiales</taxon>
        <taxon>Streptosporangiaceae</taxon>
        <taxon>Nonomuraea</taxon>
    </lineage>
</organism>
<evidence type="ECO:0000313" key="6">
    <source>
        <dbReference type="Proteomes" id="UP000646523"/>
    </source>
</evidence>
<dbReference type="InterPro" id="IPR028081">
    <property type="entry name" value="Leu-bd"/>
</dbReference>
<protein>
    <recommendedName>
        <fullName evidence="4">Leucine-binding protein domain-containing protein</fullName>
    </recommendedName>
</protein>
<dbReference type="PANTHER" id="PTHR30483">
    <property type="entry name" value="LEUCINE-SPECIFIC-BINDING PROTEIN"/>
    <property type="match status" value="1"/>
</dbReference>
<feature type="chain" id="PRO_5038468032" description="Leucine-binding protein domain-containing protein" evidence="3">
    <location>
        <begin position="21"/>
        <end position="401"/>
    </location>
</feature>
<evidence type="ECO:0000256" key="1">
    <source>
        <dbReference type="ARBA" id="ARBA00010062"/>
    </source>
</evidence>
<dbReference type="SUPFAM" id="SSF53822">
    <property type="entry name" value="Periplasmic binding protein-like I"/>
    <property type="match status" value="1"/>
</dbReference>
<reference evidence="5" key="2">
    <citation type="submission" date="2020-09" db="EMBL/GenBank/DDBJ databases">
        <authorList>
            <person name="Sun Q."/>
            <person name="Zhou Y."/>
        </authorList>
    </citation>
    <scope>NUCLEOTIDE SEQUENCE</scope>
    <source>
        <strain evidence="5">CGMCC 4.7368</strain>
    </source>
</reference>
<dbReference type="PROSITE" id="PS51257">
    <property type="entry name" value="PROKAR_LIPOPROTEIN"/>
    <property type="match status" value="1"/>
</dbReference>
<dbReference type="EMBL" id="BMNH01000045">
    <property type="protein sequence ID" value="GGO82717.1"/>
    <property type="molecule type" value="Genomic_DNA"/>
</dbReference>
<evidence type="ECO:0000256" key="3">
    <source>
        <dbReference type="SAM" id="SignalP"/>
    </source>
</evidence>
<dbReference type="AlphaFoldDB" id="A0A917ZHQ7"/>